<evidence type="ECO:0000313" key="11">
    <source>
        <dbReference type="EMBL" id="SEL15339.1"/>
    </source>
</evidence>
<dbReference type="InterPro" id="IPR004564">
    <property type="entry name" value="OM_lipoprot_carrier_LolA-like"/>
</dbReference>
<dbReference type="HAMAP" id="MF_00240">
    <property type="entry name" value="LolA"/>
    <property type="match status" value="1"/>
</dbReference>
<keyword evidence="6 10" id="KW-0732">Signal</keyword>
<dbReference type="GO" id="GO:0044874">
    <property type="term" value="P:lipoprotein localization to outer membrane"/>
    <property type="evidence" value="ECO:0007669"/>
    <property type="project" value="UniProtKB-UniRule"/>
</dbReference>
<dbReference type="CDD" id="cd16325">
    <property type="entry name" value="LolA"/>
    <property type="match status" value="1"/>
</dbReference>
<dbReference type="Proteomes" id="UP000199297">
    <property type="component" value="Unassembled WGS sequence"/>
</dbReference>
<dbReference type="RefSeq" id="WP_085284830.1">
    <property type="nucleotide sequence ID" value="NZ_FOBI01000006.1"/>
</dbReference>
<evidence type="ECO:0000256" key="4">
    <source>
        <dbReference type="ARBA" id="ARBA00014035"/>
    </source>
</evidence>
<keyword evidence="5 10" id="KW-0813">Transport</keyword>
<evidence type="ECO:0000256" key="5">
    <source>
        <dbReference type="ARBA" id="ARBA00022448"/>
    </source>
</evidence>
<organism evidence="11 12">
    <name type="scientific">Colwellia chukchiensis</name>
    <dbReference type="NCBI Taxonomy" id="641665"/>
    <lineage>
        <taxon>Bacteria</taxon>
        <taxon>Pseudomonadati</taxon>
        <taxon>Pseudomonadota</taxon>
        <taxon>Gammaproteobacteria</taxon>
        <taxon>Alteromonadales</taxon>
        <taxon>Colwelliaceae</taxon>
        <taxon>Colwellia</taxon>
    </lineage>
</organism>
<dbReference type="GO" id="GO:0042953">
    <property type="term" value="P:lipoprotein transport"/>
    <property type="evidence" value="ECO:0007669"/>
    <property type="project" value="InterPro"/>
</dbReference>
<comment type="subunit">
    <text evidence="3 10">Monomer.</text>
</comment>
<evidence type="ECO:0000256" key="1">
    <source>
        <dbReference type="ARBA" id="ARBA00004418"/>
    </source>
</evidence>
<comment type="function">
    <text evidence="10">Participates in the translocation of lipoproteins from the inner membrane to the outer membrane. Only forms a complex with a lipoprotein if the residue after the N-terminal Cys is not an aspartate (The Asp acts as a targeting signal to indicate that the lipoprotein should stay in the inner membrane).</text>
</comment>
<keyword evidence="8 10" id="KW-0653">Protein transport</keyword>
<protein>
    <recommendedName>
        <fullName evidence="4 10">Outer-membrane lipoprotein carrier protein</fullName>
    </recommendedName>
</protein>
<keyword evidence="7 10" id="KW-0574">Periplasm</keyword>
<evidence type="ECO:0000256" key="6">
    <source>
        <dbReference type="ARBA" id="ARBA00022729"/>
    </source>
</evidence>
<feature type="signal peptide" evidence="10">
    <location>
        <begin position="1"/>
        <end position="24"/>
    </location>
</feature>
<evidence type="ECO:0000256" key="8">
    <source>
        <dbReference type="ARBA" id="ARBA00022927"/>
    </source>
</evidence>
<feature type="chain" id="PRO_5011801695" description="Outer-membrane lipoprotein carrier protein" evidence="10">
    <location>
        <begin position="25"/>
        <end position="229"/>
    </location>
</feature>
<evidence type="ECO:0000256" key="2">
    <source>
        <dbReference type="ARBA" id="ARBA00007615"/>
    </source>
</evidence>
<dbReference type="Pfam" id="PF03548">
    <property type="entry name" value="LolA"/>
    <property type="match status" value="1"/>
</dbReference>
<dbReference type="OrthoDB" id="9787361at2"/>
<dbReference type="GO" id="GO:0030288">
    <property type="term" value="C:outer membrane-bounded periplasmic space"/>
    <property type="evidence" value="ECO:0007669"/>
    <property type="project" value="TreeGrafter"/>
</dbReference>
<dbReference type="AlphaFoldDB" id="A0A1H7MWC8"/>
<dbReference type="InterPro" id="IPR029046">
    <property type="entry name" value="LolA/LolB/LppX"/>
</dbReference>
<keyword evidence="12" id="KW-1185">Reference proteome</keyword>
<dbReference type="STRING" id="641665.GCA_002104455_03329"/>
<keyword evidence="9 10" id="KW-0143">Chaperone</keyword>
<dbReference type="InterPro" id="IPR018323">
    <property type="entry name" value="OM_lipoprot_carrier_LolA_Pbac"/>
</dbReference>
<dbReference type="PANTHER" id="PTHR35869">
    <property type="entry name" value="OUTER-MEMBRANE LIPOPROTEIN CARRIER PROTEIN"/>
    <property type="match status" value="1"/>
</dbReference>
<evidence type="ECO:0000256" key="7">
    <source>
        <dbReference type="ARBA" id="ARBA00022764"/>
    </source>
</evidence>
<dbReference type="SUPFAM" id="SSF89392">
    <property type="entry name" value="Prokaryotic lipoproteins and lipoprotein localization factors"/>
    <property type="match status" value="1"/>
</dbReference>
<proteinExistence type="inferred from homology"/>
<name>A0A1H7MWC8_9GAMM</name>
<dbReference type="NCBIfam" id="TIGR00547">
    <property type="entry name" value="lolA"/>
    <property type="match status" value="1"/>
</dbReference>
<evidence type="ECO:0000256" key="3">
    <source>
        <dbReference type="ARBA" id="ARBA00011245"/>
    </source>
</evidence>
<evidence type="ECO:0000256" key="10">
    <source>
        <dbReference type="HAMAP-Rule" id="MF_00240"/>
    </source>
</evidence>
<dbReference type="Gene3D" id="2.50.20.10">
    <property type="entry name" value="Lipoprotein localisation LolA/LolB/LppX"/>
    <property type="match status" value="1"/>
</dbReference>
<reference evidence="12" key="1">
    <citation type="submission" date="2016-10" db="EMBL/GenBank/DDBJ databases">
        <authorList>
            <person name="Varghese N."/>
            <person name="Submissions S."/>
        </authorList>
    </citation>
    <scope>NUCLEOTIDE SEQUENCE [LARGE SCALE GENOMIC DNA]</scope>
    <source>
        <strain evidence="12">CGMCC 1.9127</strain>
    </source>
</reference>
<sequence precursor="true">MKLFKNVSLLATLISLALSANSVAQTPSAEPASSTQGLSTAQPLIDAKIELMVKLEKVAFFSADFNQQIFDQEGNSLQQGTGKFSVSKPNLIHWQTLSPDESLIVSDGENLWFYDPFVEQVSVYTLASAIANTPILLLSSNDPQLWQDYAVSKIAKNRYAIVAKGQDSRVKSLTLSFANSEHTPKLIAVEMLDTTGQLSVIKLLNHGSAPNPALFSFSVPEGVYLDDQR</sequence>
<accession>A0A1H7MWC8</accession>
<evidence type="ECO:0000313" key="12">
    <source>
        <dbReference type="Proteomes" id="UP000199297"/>
    </source>
</evidence>
<gene>
    <name evidence="10" type="primary">lolA</name>
    <name evidence="11" type="ORF">SAMN05216262_106153</name>
</gene>
<comment type="similarity">
    <text evidence="2 10">Belongs to the LolA family.</text>
</comment>
<dbReference type="PANTHER" id="PTHR35869:SF1">
    <property type="entry name" value="OUTER-MEMBRANE LIPOPROTEIN CARRIER PROTEIN"/>
    <property type="match status" value="1"/>
</dbReference>
<evidence type="ECO:0000256" key="9">
    <source>
        <dbReference type="ARBA" id="ARBA00023186"/>
    </source>
</evidence>
<keyword evidence="11" id="KW-0449">Lipoprotein</keyword>
<comment type="subcellular location">
    <subcellularLocation>
        <location evidence="1 10">Periplasm</location>
    </subcellularLocation>
</comment>
<dbReference type="EMBL" id="FOBI01000006">
    <property type="protein sequence ID" value="SEL15339.1"/>
    <property type="molecule type" value="Genomic_DNA"/>
</dbReference>